<dbReference type="Gene3D" id="2.40.128.130">
    <property type="entry name" value="Autotransporter beta-domain"/>
    <property type="match status" value="1"/>
</dbReference>
<dbReference type="SUPFAM" id="SSF103515">
    <property type="entry name" value="Autotransporter"/>
    <property type="match status" value="1"/>
</dbReference>
<dbReference type="EMBL" id="BKCN01000002">
    <property type="protein sequence ID" value="GER02869.1"/>
    <property type="molecule type" value="Genomic_DNA"/>
</dbReference>
<dbReference type="Pfam" id="PF03797">
    <property type="entry name" value="Autotransporter"/>
    <property type="match status" value="1"/>
</dbReference>
<evidence type="ECO:0000313" key="2">
    <source>
        <dbReference type="EMBL" id="GER02869.1"/>
    </source>
</evidence>
<dbReference type="InterPro" id="IPR036709">
    <property type="entry name" value="Autotransporte_beta_dom_sf"/>
</dbReference>
<evidence type="ECO:0000259" key="1">
    <source>
        <dbReference type="PROSITE" id="PS51208"/>
    </source>
</evidence>
<dbReference type="SMART" id="SM00869">
    <property type="entry name" value="Autotransporter"/>
    <property type="match status" value="1"/>
</dbReference>
<dbReference type="Proteomes" id="UP000324996">
    <property type="component" value="Unassembled WGS sequence"/>
</dbReference>
<reference evidence="2 3" key="1">
    <citation type="submission" date="2019-09" db="EMBL/GenBank/DDBJ databases">
        <title>NBRP : Genome information of microbial organism related human and environment.</title>
        <authorList>
            <person name="Hattori M."/>
            <person name="Oshima K."/>
            <person name="Inaba H."/>
            <person name="Suda W."/>
            <person name="Sakamoto M."/>
            <person name="Iino T."/>
            <person name="Kitahara M."/>
            <person name="Oshida Y."/>
            <person name="Iida T."/>
            <person name="Kudo T."/>
            <person name="Itoh T."/>
            <person name="Ohkuma M."/>
        </authorList>
    </citation>
    <scope>NUCLEOTIDE SEQUENCE [LARGE SCALE GENOMIC DNA]</scope>
    <source>
        <strain evidence="2 3">Q-1</strain>
    </source>
</reference>
<organism evidence="2 3">
    <name type="scientific">Iodidimonas nitroreducens</name>
    <dbReference type="NCBI Taxonomy" id="1236968"/>
    <lineage>
        <taxon>Bacteria</taxon>
        <taxon>Pseudomonadati</taxon>
        <taxon>Pseudomonadota</taxon>
        <taxon>Alphaproteobacteria</taxon>
        <taxon>Iodidimonadales</taxon>
        <taxon>Iodidimonadaceae</taxon>
        <taxon>Iodidimonas</taxon>
    </lineage>
</organism>
<protein>
    <recommendedName>
        <fullName evidence="1">Autotransporter domain-containing protein</fullName>
    </recommendedName>
</protein>
<name>A0A5A7N712_9PROT</name>
<dbReference type="PROSITE" id="PS51208">
    <property type="entry name" value="AUTOTRANSPORTER"/>
    <property type="match status" value="1"/>
</dbReference>
<keyword evidence="3" id="KW-1185">Reference proteome</keyword>
<evidence type="ECO:0000313" key="3">
    <source>
        <dbReference type="Proteomes" id="UP000324996"/>
    </source>
</evidence>
<gene>
    <name evidence="2" type="ORF">JCM17846_05510</name>
</gene>
<comment type="caution">
    <text evidence="2">The sequence shown here is derived from an EMBL/GenBank/DDBJ whole genome shotgun (WGS) entry which is preliminary data.</text>
</comment>
<proteinExistence type="predicted"/>
<sequence>MSIPAYGPAFGQEVTIEDERTETIRTSTVNGGNPADIVIAAGGRITIEDGIAAVVDSSNDFTLNGTIRNNDRIDGVGLDVRTGADGISSDISIGGSIILLGNFDNNEALVGGPNVGLRLSGAGPFSGSIDLTSSGRVQVFGTGSVGLDLGSDIIGSVRNAGTIQMLGEDSIAIAVRGSVSGNVENAGQITGTNSGGEIGLLIEGDVAGSVLNLGAVTTGRNQGFDNNLNILPQLSGGPGVFISSNVARGFVNGPPVIPEDPDANDDGIADSVPGTGATISARGAGNAVKISAVKSDGSLGAVTLGAFGTENEAFGFLNRGTIRADSQESDFIVNTVRIEGAQSGDQIFRTIIEGGLRNDLAGVIQSTSIDQAATTISIGSFAEVPLIENFGVITAQSTRTSDDANSDGVQDTFGPGGDATAILIEENGRVDRLVNRGSILVAAAGASVRGFGIRDLSGTITEFINTGTLTVNTPNNPDGVRVAADFSASQSDMTLINNGSIIGDILLGSGNDSMAMNGGLFGGTLNMGAGNNSFSLINESNFSGALLGENIDLSVVNSIFRTNNAFNVQVRSASFTEGSTLALSLAGNASNNGALIASGDVLIGAGTIIDPNFFAFPQSEIPILLISAQNLLLEDSLESLNLQIGLSSVIFEQSLDFIDGAEDRLVVNLRQRTSQEIGLSDRRGQLFDQSIPGFQQDNLLGAAIANLSSVEALESALDQIAPESSELPRYTAVSSQNMALGILSHRFTTLRDSKDVEFANSSRIALATARQTREVNQGGLNMWLQEIGYVANRDTVDDVIGFDGETIGFAVGVDKALFGLDALGISIMQTIGEFDDDFDGKDDFDTLSTQFSLYGSYSAGGFFIDAVGTFAFHDFERTRLINFENFSRTVEADWNATQFGGSAQAGYRAKLGRYGLSAAAVANYTKLDEDGYTEAVSNGIGFIVDDRTTTSFRAGATASIDALFTMGDDLKFMPSLKVGYLTELSDDEIETRARFGEAGQSFLRSTPVAFDDTVMGGVGLTFLTDSINISFSYEQERASDFVSHSGSVSVRIRF</sequence>
<accession>A0A5A7N712</accession>
<dbReference type="InterPro" id="IPR005546">
    <property type="entry name" value="Autotransporte_beta"/>
</dbReference>
<dbReference type="RefSeq" id="WP_150006753.1">
    <property type="nucleotide sequence ID" value="NZ_BKCN01000002.1"/>
</dbReference>
<feature type="domain" description="Autotransporter" evidence="1">
    <location>
        <begin position="775"/>
        <end position="1054"/>
    </location>
</feature>
<dbReference type="AlphaFoldDB" id="A0A5A7N712"/>